<protein>
    <submittedName>
        <fullName evidence="3">Uncharacterized protein</fullName>
    </submittedName>
</protein>
<evidence type="ECO:0000313" key="4">
    <source>
        <dbReference type="Proteomes" id="UP000510647"/>
    </source>
</evidence>
<sequence length="338" mass="38815">MRSRPLNTQYLPSKKSQRVSEERIARINELYENIKRDHRDSVVSNNSTSVASQEAGDDCIPIDNLELRLPKSNNIDQSKLKRDNETISPFQTGRTSTPMVSRHLTNEFRANESHVESSYDDDDDDLEAELRFTPKLKSRRSLLTMRRLSNSAEANDSYESVVRSMRSDGRKRRPSRISSLRKTLGEPLPLPYVSKDNSVDLTRGSDDPFPAKKSLENRRGLMEGKWRTLIARDKELIEKRFANLRREASSDDKTISGGDSLPSVSIAPERQQDDALLELNKEILRNREKLDDIIKLLSQRPATDTVLASSNNVSRETQFWIICIIVLILCNIYVYHYF</sequence>
<evidence type="ECO:0000256" key="2">
    <source>
        <dbReference type="SAM" id="Phobius"/>
    </source>
</evidence>
<name>A0A7H9HQ61_9SACH</name>
<gene>
    <name evidence="3" type="ORF">HG537_0C00800</name>
</gene>
<feature type="transmembrane region" description="Helical" evidence="2">
    <location>
        <begin position="319"/>
        <end position="337"/>
    </location>
</feature>
<dbReference type="AlphaFoldDB" id="A0A7H9HQ61"/>
<dbReference type="OrthoDB" id="4053921at2759"/>
<evidence type="ECO:0000313" key="3">
    <source>
        <dbReference type="EMBL" id="QLQ79433.1"/>
    </source>
</evidence>
<feature type="compositionally biased region" description="Basic and acidic residues" evidence="1">
    <location>
        <begin position="203"/>
        <end position="214"/>
    </location>
</feature>
<dbReference type="Proteomes" id="UP000510647">
    <property type="component" value="Chromosome 3"/>
</dbReference>
<proteinExistence type="predicted"/>
<dbReference type="EMBL" id="CP059269">
    <property type="protein sequence ID" value="QLQ79433.1"/>
    <property type="molecule type" value="Genomic_DNA"/>
</dbReference>
<organism evidence="3 4">
    <name type="scientific">Torulaspora globosa</name>
    <dbReference type="NCBI Taxonomy" id="48254"/>
    <lineage>
        <taxon>Eukaryota</taxon>
        <taxon>Fungi</taxon>
        <taxon>Dikarya</taxon>
        <taxon>Ascomycota</taxon>
        <taxon>Saccharomycotina</taxon>
        <taxon>Saccharomycetes</taxon>
        <taxon>Saccharomycetales</taxon>
        <taxon>Saccharomycetaceae</taxon>
        <taxon>Torulaspora</taxon>
    </lineage>
</organism>
<keyword evidence="2" id="KW-1133">Transmembrane helix</keyword>
<feature type="region of interest" description="Disordered" evidence="1">
    <location>
        <begin position="153"/>
        <end position="214"/>
    </location>
</feature>
<keyword evidence="4" id="KW-1185">Reference proteome</keyword>
<evidence type="ECO:0000256" key="1">
    <source>
        <dbReference type="SAM" id="MobiDB-lite"/>
    </source>
</evidence>
<reference evidence="3 4" key="1">
    <citation type="submission" date="2020-06" db="EMBL/GenBank/DDBJ databases">
        <title>The yeast mating-type switching endonuclease HO is a domesticated member of an unorthodox homing genetic element family.</title>
        <authorList>
            <person name="Coughlan A.Y."/>
            <person name="Lombardi L."/>
            <person name="Braun-Galleani S."/>
            <person name="Martos A.R."/>
            <person name="Galeote V."/>
            <person name="Bigey F."/>
            <person name="Dequin S."/>
            <person name="Byrne K.P."/>
            <person name="Wolfe K.H."/>
        </authorList>
    </citation>
    <scope>NUCLEOTIDE SEQUENCE [LARGE SCALE GENOMIC DNA]</scope>
    <source>
        <strain evidence="3 4">CBS2947</strain>
    </source>
</reference>
<accession>A0A7H9HQ61</accession>
<keyword evidence="2" id="KW-0812">Transmembrane</keyword>
<keyword evidence="2" id="KW-0472">Membrane</keyword>